<feature type="compositionally biased region" description="Basic and acidic residues" evidence="1">
    <location>
        <begin position="185"/>
        <end position="208"/>
    </location>
</feature>
<evidence type="ECO:0000313" key="2">
    <source>
        <dbReference type="EMBL" id="KAF7924629.1"/>
    </source>
</evidence>
<name>A0A9P5HYV6_9HELO</name>
<feature type="compositionally biased region" description="Basic residues" evidence="1">
    <location>
        <begin position="209"/>
        <end position="222"/>
    </location>
</feature>
<gene>
    <name evidence="2" type="ORF">EAE97_010580</name>
</gene>
<evidence type="ECO:0000256" key="1">
    <source>
        <dbReference type="SAM" id="MobiDB-lite"/>
    </source>
</evidence>
<comment type="caution">
    <text evidence="2">The sequence shown here is derived from an EMBL/GenBank/DDBJ whole genome shotgun (WGS) entry which is preliminary data.</text>
</comment>
<dbReference type="GeneID" id="62154168"/>
<dbReference type="EMBL" id="RCSW01000029">
    <property type="protein sequence ID" value="KAF7924629.1"/>
    <property type="molecule type" value="Genomic_DNA"/>
</dbReference>
<dbReference type="AlphaFoldDB" id="A0A9P5HYV6"/>
<sequence>MSTSARNTAELPEIVSRIRFLETYMEENPSLWHKPAYRSAVEETLWKLNGRLTDHIDLKIFQDKEHLENFLGCSRAITSAIGRLGLVAINEYNRELEPQSNVVANAENSSIEQASNPAAELGIYQEEDYILDDNLVTTGSRSSIDRSEDFDHVFTRHSDNQLTLFPTTSLDDSPLNADGSSIADDESHRGKDSICAKTISTEERDKPSQPKKKKKKKSKKKKTAVENSAEEATLTTIETSHSPTLVLPMAKDHLSPAGSTLDRLIVLGYLYPPPRLFYGVTYYTTLFQY</sequence>
<accession>A0A9P5HYV6</accession>
<dbReference type="RefSeq" id="XP_038727956.1">
    <property type="nucleotide sequence ID" value="XM_038881095.1"/>
</dbReference>
<keyword evidence="3" id="KW-1185">Reference proteome</keyword>
<protein>
    <submittedName>
        <fullName evidence="2">Uncharacterized protein</fullName>
    </submittedName>
</protein>
<feature type="region of interest" description="Disordered" evidence="1">
    <location>
        <begin position="164"/>
        <end position="233"/>
    </location>
</feature>
<reference evidence="2 3" key="1">
    <citation type="journal article" date="2020" name="Genome Biol. Evol.">
        <title>Comparative genomics of Sclerotiniaceae.</title>
        <authorList>
            <person name="Valero Jimenez C.A."/>
            <person name="Steentjes M."/>
            <person name="Scholten O.E."/>
            <person name="Van Kan J.A.L."/>
        </authorList>
    </citation>
    <scope>NUCLEOTIDE SEQUENCE [LARGE SCALE GENOMIC DNA]</scope>
    <source>
        <strain evidence="2 3">MUCL 94</strain>
    </source>
</reference>
<evidence type="ECO:0000313" key="3">
    <source>
        <dbReference type="Proteomes" id="UP000710849"/>
    </source>
</evidence>
<organism evidence="2 3">
    <name type="scientific">Botrytis byssoidea</name>
    <dbReference type="NCBI Taxonomy" id="139641"/>
    <lineage>
        <taxon>Eukaryota</taxon>
        <taxon>Fungi</taxon>
        <taxon>Dikarya</taxon>
        <taxon>Ascomycota</taxon>
        <taxon>Pezizomycotina</taxon>
        <taxon>Leotiomycetes</taxon>
        <taxon>Helotiales</taxon>
        <taxon>Sclerotiniaceae</taxon>
        <taxon>Botrytis</taxon>
    </lineage>
</organism>
<dbReference type="Proteomes" id="UP000710849">
    <property type="component" value="Unassembled WGS sequence"/>
</dbReference>
<proteinExistence type="predicted"/>